<reference evidence="1" key="1">
    <citation type="submission" date="2025-08" db="UniProtKB">
        <authorList>
            <consortium name="RefSeq"/>
        </authorList>
    </citation>
    <scope>IDENTIFICATION</scope>
</reference>
<dbReference type="AlphaFoldDB" id="A0AAJ6ZSE5"/>
<dbReference type="RefSeq" id="XP_013178338.1">
    <property type="nucleotide sequence ID" value="XM_013322884.1"/>
</dbReference>
<organism evidence="1">
    <name type="scientific">Papilio xuthus</name>
    <name type="common">Asian swallowtail butterfly</name>
    <dbReference type="NCBI Taxonomy" id="66420"/>
    <lineage>
        <taxon>Eukaryota</taxon>
        <taxon>Metazoa</taxon>
        <taxon>Ecdysozoa</taxon>
        <taxon>Arthropoda</taxon>
        <taxon>Hexapoda</taxon>
        <taxon>Insecta</taxon>
        <taxon>Pterygota</taxon>
        <taxon>Neoptera</taxon>
        <taxon>Endopterygota</taxon>
        <taxon>Lepidoptera</taxon>
        <taxon>Glossata</taxon>
        <taxon>Ditrysia</taxon>
        <taxon>Papilionoidea</taxon>
        <taxon>Papilionidae</taxon>
        <taxon>Papilioninae</taxon>
        <taxon>Papilio</taxon>
    </lineage>
</organism>
<protein>
    <submittedName>
        <fullName evidence="1">Uncharacterized protein LOC106125610 isoform X2</fullName>
    </submittedName>
</protein>
<sequence length="192" mass="22301">MFVDIVKIVCIYLLIDNASSSLLSRIRNRHEYIPDADLEVIRSLDDKTYEDLMNEIPILRQVFKDDPGLKLMVIGPFMKGCFKRFVDVGTLYTARGCRGLYHPWRSYTRSFASHRLAKLEILTRGFDDRCVSSPEASLTPFSRDISLFVRYHVCVCSKPYCNLAALHHIVHVYHTILLLFCSRMYVLVYNLI</sequence>
<dbReference type="GeneID" id="106125610"/>
<name>A0AAJ6ZSE5_PAPXU</name>
<gene>
    <name evidence="1" type="primary">LOC106125610</name>
</gene>
<accession>A0AAJ6ZSE5</accession>
<dbReference type="Proteomes" id="UP000694872">
    <property type="component" value="Unplaced"/>
</dbReference>
<evidence type="ECO:0000313" key="1">
    <source>
        <dbReference type="RefSeq" id="XP_013178338.1"/>
    </source>
</evidence>
<proteinExistence type="predicted"/>